<protein>
    <submittedName>
        <fullName evidence="12">Hemolysin family protein</fullName>
    </submittedName>
</protein>
<dbReference type="RefSeq" id="WP_377300851.1">
    <property type="nucleotide sequence ID" value="NZ_CP180191.1"/>
</dbReference>
<dbReference type="Gene3D" id="3.10.580.10">
    <property type="entry name" value="CBS-domain"/>
    <property type="match status" value="1"/>
</dbReference>
<evidence type="ECO:0000256" key="7">
    <source>
        <dbReference type="PROSITE-ProRule" id="PRU00703"/>
    </source>
</evidence>
<dbReference type="SUPFAM" id="SSF54631">
    <property type="entry name" value="CBS-domain pair"/>
    <property type="match status" value="1"/>
</dbReference>
<evidence type="ECO:0000256" key="4">
    <source>
        <dbReference type="ARBA" id="ARBA00022989"/>
    </source>
</evidence>
<keyword evidence="13" id="KW-1185">Reference proteome</keyword>
<dbReference type="PANTHER" id="PTHR22777">
    <property type="entry name" value="HEMOLYSIN-RELATED"/>
    <property type="match status" value="1"/>
</dbReference>
<feature type="domain" description="CBS" evidence="10">
    <location>
        <begin position="277"/>
        <end position="336"/>
    </location>
</feature>
<evidence type="ECO:0000256" key="3">
    <source>
        <dbReference type="ARBA" id="ARBA00022737"/>
    </source>
</evidence>
<dbReference type="InterPro" id="IPR036318">
    <property type="entry name" value="FAD-bd_PCMH-like_sf"/>
</dbReference>
<dbReference type="InterPro" id="IPR000644">
    <property type="entry name" value="CBS_dom"/>
</dbReference>
<dbReference type="CDD" id="cd04590">
    <property type="entry name" value="CBS_pair_CorC_HlyC_assoc"/>
    <property type="match status" value="1"/>
</dbReference>
<dbReference type="PROSITE" id="PS51846">
    <property type="entry name" value="CNNM"/>
    <property type="match status" value="1"/>
</dbReference>
<comment type="caution">
    <text evidence="12">The sequence shown here is derived from an EMBL/GenBank/DDBJ whole genome shotgun (WGS) entry which is preliminary data.</text>
</comment>
<dbReference type="PROSITE" id="PS51371">
    <property type="entry name" value="CBS"/>
    <property type="match status" value="2"/>
</dbReference>
<evidence type="ECO:0000256" key="2">
    <source>
        <dbReference type="ARBA" id="ARBA00022692"/>
    </source>
</evidence>
<feature type="domain" description="CBS" evidence="10">
    <location>
        <begin position="216"/>
        <end position="275"/>
    </location>
</feature>
<evidence type="ECO:0000259" key="10">
    <source>
        <dbReference type="PROSITE" id="PS51371"/>
    </source>
</evidence>
<feature type="transmembrane region" description="Helical" evidence="9">
    <location>
        <begin position="61"/>
        <end position="82"/>
    </location>
</feature>
<evidence type="ECO:0000259" key="11">
    <source>
        <dbReference type="PROSITE" id="PS51846"/>
    </source>
</evidence>
<keyword evidence="4 8" id="KW-1133">Transmembrane helix</keyword>
<dbReference type="InterPro" id="IPR044751">
    <property type="entry name" value="Ion_transp-like_CBS"/>
</dbReference>
<name>A0ABV7GY28_9BURK</name>
<evidence type="ECO:0000313" key="12">
    <source>
        <dbReference type="EMBL" id="MFC3146549.1"/>
    </source>
</evidence>
<dbReference type="Pfam" id="PF03471">
    <property type="entry name" value="CorC_HlyC"/>
    <property type="match status" value="1"/>
</dbReference>
<dbReference type="Pfam" id="PF00571">
    <property type="entry name" value="CBS"/>
    <property type="match status" value="2"/>
</dbReference>
<feature type="transmembrane region" description="Helical" evidence="9">
    <location>
        <begin position="102"/>
        <end position="120"/>
    </location>
</feature>
<dbReference type="PANTHER" id="PTHR22777:SF17">
    <property type="entry name" value="UPF0053 PROTEIN SLL0260"/>
    <property type="match status" value="1"/>
</dbReference>
<keyword evidence="5 7" id="KW-0129">CBS domain</keyword>
<gene>
    <name evidence="12" type="ORF">ACFOEN_02705</name>
</gene>
<comment type="subcellular location">
    <subcellularLocation>
        <location evidence="1">Membrane</location>
        <topology evidence="1">Multi-pass membrane protein</topology>
    </subcellularLocation>
</comment>
<keyword evidence="2 8" id="KW-0812">Transmembrane</keyword>
<dbReference type="Gene3D" id="3.30.465.10">
    <property type="match status" value="1"/>
</dbReference>
<dbReference type="InterPro" id="IPR002550">
    <property type="entry name" value="CNNM"/>
</dbReference>
<sequence>MEIILLVGLIFANGLFAMSEIAMVASRKARLQQLADEGDSGAAQALQLQENPTRMLSTVQIGITLISIMLGIVGENALAQPIANWLIGHFPAVEPFAHQTSLFFVVVCITFFSLIFGELVPKRVGQMYPEAIARVMAVPMKALAWATTPFVKLLSFCTEGVLRIMGVRANSAPPVTEEEIHVLMEQGADAGVFEAAEQQMVRNVFRLDERKLTSLMIPRSDIVFLDTDDAPEVTRKKIEEASFSRFPVLKGSFNEVLGLASVKDLLAQLLAGKPLDITSGLAPALYVPETLTGTELIENFRNARVQVALVVDEYGEVQGLVTLKDVVDAILGELPSEPEDETAAVKREDGSWLLDGTISVHELTDALKLDELPEGDGESFHTLAGMIMMLLGRIPKTADTCEWAGWKFEVMDMDGKRIDKVLATELPKPDPASEDGMPTG</sequence>
<organism evidence="12 13">
    <name type="scientific">Piscinibacterium candidicorallinum</name>
    <dbReference type="NCBI Taxonomy" id="1793872"/>
    <lineage>
        <taxon>Bacteria</taxon>
        <taxon>Pseudomonadati</taxon>
        <taxon>Pseudomonadota</taxon>
        <taxon>Betaproteobacteria</taxon>
        <taxon>Burkholderiales</taxon>
        <taxon>Piscinibacterium</taxon>
    </lineage>
</organism>
<evidence type="ECO:0000256" key="5">
    <source>
        <dbReference type="ARBA" id="ARBA00023122"/>
    </source>
</evidence>
<evidence type="ECO:0000256" key="6">
    <source>
        <dbReference type="ARBA" id="ARBA00023136"/>
    </source>
</evidence>
<feature type="domain" description="CNNM transmembrane" evidence="11">
    <location>
        <begin position="1"/>
        <end position="197"/>
    </location>
</feature>
<dbReference type="SMART" id="SM00116">
    <property type="entry name" value="CBS"/>
    <property type="match status" value="2"/>
</dbReference>
<dbReference type="SMART" id="SM01091">
    <property type="entry name" value="CorC_HlyC"/>
    <property type="match status" value="1"/>
</dbReference>
<keyword evidence="3" id="KW-0677">Repeat</keyword>
<accession>A0ABV7GY28</accession>
<evidence type="ECO:0000256" key="9">
    <source>
        <dbReference type="SAM" id="Phobius"/>
    </source>
</evidence>
<dbReference type="Proteomes" id="UP001595556">
    <property type="component" value="Unassembled WGS sequence"/>
</dbReference>
<feature type="transmembrane region" description="Helical" evidence="9">
    <location>
        <begin position="6"/>
        <end position="25"/>
    </location>
</feature>
<dbReference type="EMBL" id="JBHRTI010000003">
    <property type="protein sequence ID" value="MFC3146549.1"/>
    <property type="molecule type" value="Genomic_DNA"/>
</dbReference>
<evidence type="ECO:0000313" key="13">
    <source>
        <dbReference type="Proteomes" id="UP001595556"/>
    </source>
</evidence>
<dbReference type="InterPro" id="IPR005170">
    <property type="entry name" value="Transptr-assoc_dom"/>
</dbReference>
<evidence type="ECO:0000256" key="1">
    <source>
        <dbReference type="ARBA" id="ARBA00004141"/>
    </source>
</evidence>
<reference evidence="13" key="1">
    <citation type="journal article" date="2019" name="Int. J. Syst. Evol. Microbiol.">
        <title>The Global Catalogue of Microorganisms (GCM) 10K type strain sequencing project: providing services to taxonomists for standard genome sequencing and annotation.</title>
        <authorList>
            <consortium name="The Broad Institute Genomics Platform"/>
            <consortium name="The Broad Institute Genome Sequencing Center for Infectious Disease"/>
            <person name="Wu L."/>
            <person name="Ma J."/>
        </authorList>
    </citation>
    <scope>NUCLEOTIDE SEQUENCE [LARGE SCALE GENOMIC DNA]</scope>
    <source>
        <strain evidence="13">KCTC 52168</strain>
    </source>
</reference>
<dbReference type="Pfam" id="PF01595">
    <property type="entry name" value="CNNM"/>
    <property type="match status" value="1"/>
</dbReference>
<dbReference type="InterPro" id="IPR016169">
    <property type="entry name" value="FAD-bd_PCMH_sub2"/>
</dbReference>
<proteinExistence type="predicted"/>
<keyword evidence="6 8" id="KW-0472">Membrane</keyword>
<dbReference type="SUPFAM" id="SSF56176">
    <property type="entry name" value="FAD-binding/transporter-associated domain-like"/>
    <property type="match status" value="1"/>
</dbReference>
<dbReference type="InterPro" id="IPR046342">
    <property type="entry name" value="CBS_dom_sf"/>
</dbReference>
<evidence type="ECO:0000256" key="8">
    <source>
        <dbReference type="PROSITE-ProRule" id="PRU01193"/>
    </source>
</evidence>